<keyword evidence="5" id="KW-0539">Nucleus</keyword>
<dbReference type="SMART" id="SM01019">
    <property type="entry name" value="B3"/>
    <property type="match status" value="2"/>
</dbReference>
<keyword evidence="2" id="KW-0805">Transcription regulation</keyword>
<dbReference type="InterPro" id="IPR003340">
    <property type="entry name" value="B3_DNA-bd"/>
</dbReference>
<evidence type="ECO:0000259" key="6">
    <source>
        <dbReference type="PROSITE" id="PS50863"/>
    </source>
</evidence>
<gene>
    <name evidence="7" type="ORF">BVC80_8985g68</name>
</gene>
<dbReference type="OrthoDB" id="1666376at2759"/>
<dbReference type="PROSITE" id="PS50863">
    <property type="entry name" value="B3"/>
    <property type="match status" value="2"/>
</dbReference>
<dbReference type="CDD" id="cd10017">
    <property type="entry name" value="B3_DNA"/>
    <property type="match status" value="2"/>
</dbReference>
<comment type="subcellular location">
    <subcellularLocation>
        <location evidence="1">Nucleus</location>
    </subcellularLocation>
</comment>
<evidence type="ECO:0000256" key="3">
    <source>
        <dbReference type="ARBA" id="ARBA00023125"/>
    </source>
</evidence>
<organism evidence="7 8">
    <name type="scientific">Macleaya cordata</name>
    <name type="common">Five-seeded plume-poppy</name>
    <name type="synonym">Bocconia cordata</name>
    <dbReference type="NCBI Taxonomy" id="56857"/>
    <lineage>
        <taxon>Eukaryota</taxon>
        <taxon>Viridiplantae</taxon>
        <taxon>Streptophyta</taxon>
        <taxon>Embryophyta</taxon>
        <taxon>Tracheophyta</taxon>
        <taxon>Spermatophyta</taxon>
        <taxon>Magnoliopsida</taxon>
        <taxon>Ranunculales</taxon>
        <taxon>Papaveraceae</taxon>
        <taxon>Papaveroideae</taxon>
        <taxon>Macleaya</taxon>
    </lineage>
</organism>
<dbReference type="InterPro" id="IPR050655">
    <property type="entry name" value="Plant_B3_domain"/>
</dbReference>
<feature type="domain" description="TF-B3" evidence="6">
    <location>
        <begin position="247"/>
        <end position="340"/>
    </location>
</feature>
<dbReference type="PANTHER" id="PTHR31920">
    <property type="entry name" value="B3 DOMAIN-CONTAINING"/>
    <property type="match status" value="1"/>
</dbReference>
<proteinExistence type="predicted"/>
<evidence type="ECO:0000313" key="7">
    <source>
        <dbReference type="EMBL" id="OVA10530.1"/>
    </source>
</evidence>
<evidence type="ECO:0000313" key="8">
    <source>
        <dbReference type="Proteomes" id="UP000195402"/>
    </source>
</evidence>
<dbReference type="AlphaFoldDB" id="A0A200QJ56"/>
<comment type="caution">
    <text evidence="7">The sequence shown here is derived from an EMBL/GenBank/DDBJ whole genome shotgun (WGS) entry which is preliminary data.</text>
</comment>
<evidence type="ECO:0000256" key="5">
    <source>
        <dbReference type="ARBA" id="ARBA00023242"/>
    </source>
</evidence>
<protein>
    <submittedName>
        <fullName evidence="7">B3 DNA binding domain</fullName>
    </submittedName>
</protein>
<dbReference type="GO" id="GO:0003677">
    <property type="term" value="F:DNA binding"/>
    <property type="evidence" value="ECO:0007669"/>
    <property type="project" value="UniProtKB-KW"/>
</dbReference>
<evidence type="ECO:0000256" key="1">
    <source>
        <dbReference type="ARBA" id="ARBA00004123"/>
    </source>
</evidence>
<keyword evidence="3" id="KW-0238">DNA-binding</keyword>
<dbReference type="InterPro" id="IPR015300">
    <property type="entry name" value="DNA-bd_pseudobarrel_sf"/>
</dbReference>
<dbReference type="Proteomes" id="UP000195402">
    <property type="component" value="Unassembled WGS sequence"/>
</dbReference>
<name>A0A200QJ56_MACCD</name>
<dbReference type="STRING" id="56857.A0A200QJ56"/>
<dbReference type="InParanoid" id="A0A200QJ56"/>
<evidence type="ECO:0000256" key="2">
    <source>
        <dbReference type="ARBA" id="ARBA00023015"/>
    </source>
</evidence>
<feature type="domain" description="TF-B3" evidence="6">
    <location>
        <begin position="17"/>
        <end position="110"/>
    </location>
</feature>
<accession>A0A200QJ56</accession>
<dbReference type="FunCoup" id="A0A200QJ56">
    <property type="interactions" value="59"/>
</dbReference>
<dbReference type="PANTHER" id="PTHR31920:SF122">
    <property type="entry name" value="B3 DOMAIN-CONTAINING PROTEIN REM23"/>
    <property type="match status" value="1"/>
</dbReference>
<sequence length="342" mass="39038">MVKNTGEKICPPVSRTPHFFKVVLPDLTTHRLRIPPEFMKHISEEESDRAILKGPSGSQWHVKLCKTEDGTYLQDGWQDFVRDHSLCYYEFLVFRYDGNMCFNVQIFDKSGCEREDACSSKTQGLIFPIEKKFVSYAGKKRGKPPKRCAGSADLFPSRDCYTGKKRGRQPKKFAGSADLFPFRACQRDSGIEAVAEKRIKTEDVSMPTSERDSQARGCLSRRKLKTEEEKAKVWKATESFSSSCPYFAKCLNCYNVRTRFVLNIPKGFCTAHLPRFSTKIILRNPRGKDWFVNLKYTGGKYSFVGGWTAFVRGNKLEEGDICIFELVGKCEFCVHIFPVGPL</sequence>
<dbReference type="OMA" id="ARACQRD"/>
<evidence type="ECO:0000256" key="4">
    <source>
        <dbReference type="ARBA" id="ARBA00023163"/>
    </source>
</evidence>
<dbReference type="Gene3D" id="2.40.330.10">
    <property type="entry name" value="DNA-binding pseudobarrel domain"/>
    <property type="match status" value="2"/>
</dbReference>
<dbReference type="GO" id="GO:0005634">
    <property type="term" value="C:nucleus"/>
    <property type="evidence" value="ECO:0007669"/>
    <property type="project" value="UniProtKB-SubCell"/>
</dbReference>
<dbReference type="SUPFAM" id="SSF101936">
    <property type="entry name" value="DNA-binding pseudobarrel domain"/>
    <property type="match status" value="2"/>
</dbReference>
<dbReference type="Pfam" id="PF02362">
    <property type="entry name" value="B3"/>
    <property type="match status" value="2"/>
</dbReference>
<keyword evidence="8" id="KW-1185">Reference proteome</keyword>
<keyword evidence="4" id="KW-0804">Transcription</keyword>
<dbReference type="EMBL" id="MVGT01001900">
    <property type="protein sequence ID" value="OVA10530.1"/>
    <property type="molecule type" value="Genomic_DNA"/>
</dbReference>
<reference evidence="7 8" key="1">
    <citation type="journal article" date="2017" name="Mol. Plant">
        <title>The Genome of Medicinal Plant Macleaya cordata Provides New Insights into Benzylisoquinoline Alkaloids Metabolism.</title>
        <authorList>
            <person name="Liu X."/>
            <person name="Liu Y."/>
            <person name="Huang P."/>
            <person name="Ma Y."/>
            <person name="Qing Z."/>
            <person name="Tang Q."/>
            <person name="Cao H."/>
            <person name="Cheng P."/>
            <person name="Zheng Y."/>
            <person name="Yuan Z."/>
            <person name="Zhou Y."/>
            <person name="Liu J."/>
            <person name="Tang Z."/>
            <person name="Zhuo Y."/>
            <person name="Zhang Y."/>
            <person name="Yu L."/>
            <person name="Huang J."/>
            <person name="Yang P."/>
            <person name="Peng Q."/>
            <person name="Zhang J."/>
            <person name="Jiang W."/>
            <person name="Zhang Z."/>
            <person name="Lin K."/>
            <person name="Ro D.K."/>
            <person name="Chen X."/>
            <person name="Xiong X."/>
            <person name="Shang Y."/>
            <person name="Huang S."/>
            <person name="Zeng J."/>
        </authorList>
    </citation>
    <scope>NUCLEOTIDE SEQUENCE [LARGE SCALE GENOMIC DNA]</scope>
    <source>
        <strain evidence="8">cv. BLH2017</strain>
        <tissue evidence="7">Root</tissue>
    </source>
</reference>